<dbReference type="GO" id="GO:0020037">
    <property type="term" value="F:heme binding"/>
    <property type="evidence" value="ECO:0007669"/>
    <property type="project" value="InterPro"/>
</dbReference>
<evidence type="ECO:0000256" key="3">
    <source>
        <dbReference type="ARBA" id="ARBA00023004"/>
    </source>
</evidence>
<proteinExistence type="predicted"/>
<evidence type="ECO:0000256" key="5">
    <source>
        <dbReference type="SAM" id="Phobius"/>
    </source>
</evidence>
<evidence type="ECO:0000313" key="8">
    <source>
        <dbReference type="Proteomes" id="UP000317371"/>
    </source>
</evidence>
<reference evidence="7 8" key="1">
    <citation type="submission" date="2019-06" db="EMBL/GenBank/DDBJ databases">
        <title>Genome sequence of Litorilinea aerophila BAA-2444.</title>
        <authorList>
            <person name="Maclea K.S."/>
            <person name="Maurais E.G."/>
            <person name="Iannazzi L.C."/>
        </authorList>
    </citation>
    <scope>NUCLEOTIDE SEQUENCE [LARGE SCALE GENOMIC DNA]</scope>
    <source>
        <strain evidence="7 8">ATCC BAA-2444</strain>
    </source>
</reference>
<dbReference type="GO" id="GO:0046872">
    <property type="term" value="F:metal ion binding"/>
    <property type="evidence" value="ECO:0007669"/>
    <property type="project" value="UniProtKB-KW"/>
</dbReference>
<keyword evidence="8" id="KW-1185">Reference proteome</keyword>
<dbReference type="InterPro" id="IPR036909">
    <property type="entry name" value="Cyt_c-like_dom_sf"/>
</dbReference>
<dbReference type="EMBL" id="VIGC01000002">
    <property type="protein sequence ID" value="TQE97718.1"/>
    <property type="molecule type" value="Genomic_DNA"/>
</dbReference>
<dbReference type="Pfam" id="PF00034">
    <property type="entry name" value="Cytochrom_C"/>
    <property type="match status" value="1"/>
</dbReference>
<dbReference type="InParanoid" id="A0A540VLU7"/>
<keyword evidence="5" id="KW-1133">Transmembrane helix</keyword>
<dbReference type="Proteomes" id="UP000317371">
    <property type="component" value="Unassembled WGS sequence"/>
</dbReference>
<gene>
    <name evidence="7" type="ORF">FKZ61_02275</name>
</gene>
<dbReference type="SUPFAM" id="SSF46626">
    <property type="entry name" value="Cytochrome c"/>
    <property type="match status" value="1"/>
</dbReference>
<dbReference type="OrthoDB" id="9809720at2"/>
<protein>
    <submittedName>
        <fullName evidence="7">Cytochrome c</fullName>
    </submittedName>
</protein>
<accession>A0A540VLU7</accession>
<keyword evidence="5" id="KW-0812">Transmembrane</keyword>
<comment type="caution">
    <text evidence="7">The sequence shown here is derived from an EMBL/GenBank/DDBJ whole genome shotgun (WGS) entry which is preliminary data.</text>
</comment>
<keyword evidence="5" id="KW-0472">Membrane</keyword>
<keyword evidence="2 4" id="KW-0479">Metal-binding</keyword>
<dbReference type="PROSITE" id="PS51007">
    <property type="entry name" value="CYTC"/>
    <property type="match status" value="1"/>
</dbReference>
<name>A0A540VLU7_9CHLR</name>
<keyword evidence="3 4" id="KW-0408">Iron</keyword>
<evidence type="ECO:0000259" key="6">
    <source>
        <dbReference type="PROSITE" id="PS51007"/>
    </source>
</evidence>
<organism evidence="7 8">
    <name type="scientific">Litorilinea aerophila</name>
    <dbReference type="NCBI Taxonomy" id="1204385"/>
    <lineage>
        <taxon>Bacteria</taxon>
        <taxon>Bacillati</taxon>
        <taxon>Chloroflexota</taxon>
        <taxon>Caldilineae</taxon>
        <taxon>Caldilineales</taxon>
        <taxon>Caldilineaceae</taxon>
        <taxon>Litorilinea</taxon>
    </lineage>
</organism>
<dbReference type="Gene3D" id="1.10.760.10">
    <property type="entry name" value="Cytochrome c-like domain"/>
    <property type="match status" value="1"/>
</dbReference>
<keyword evidence="1 4" id="KW-0349">Heme</keyword>
<evidence type="ECO:0000256" key="2">
    <source>
        <dbReference type="ARBA" id="ARBA00022723"/>
    </source>
</evidence>
<evidence type="ECO:0000313" key="7">
    <source>
        <dbReference type="EMBL" id="TQE97718.1"/>
    </source>
</evidence>
<sequence>MRRLGGMRNPPAPGLGYASRPLGGNPMRSYVVPAGLVVLALIVWLALHPPRFWLNFTKQVAMTPEVGARLVEEYGCRDCHRIGGVGALKAPALDPVVLHHREDDPALVTLRLWLRNPKAVRPNTAMPNFHLSDSEIEAILLYLQAQSMDVQAQ</sequence>
<dbReference type="InterPro" id="IPR009056">
    <property type="entry name" value="Cyt_c-like_dom"/>
</dbReference>
<feature type="domain" description="Cytochrome c" evidence="6">
    <location>
        <begin position="62"/>
        <end position="147"/>
    </location>
</feature>
<evidence type="ECO:0000256" key="4">
    <source>
        <dbReference type="PROSITE-ProRule" id="PRU00433"/>
    </source>
</evidence>
<dbReference type="AlphaFoldDB" id="A0A540VLU7"/>
<dbReference type="GO" id="GO:0009055">
    <property type="term" value="F:electron transfer activity"/>
    <property type="evidence" value="ECO:0007669"/>
    <property type="project" value="InterPro"/>
</dbReference>
<evidence type="ECO:0000256" key="1">
    <source>
        <dbReference type="ARBA" id="ARBA00022617"/>
    </source>
</evidence>
<feature type="transmembrane region" description="Helical" evidence="5">
    <location>
        <begin position="30"/>
        <end position="47"/>
    </location>
</feature>